<name>A0A2W7PT36_9RHOB</name>
<gene>
    <name evidence="2" type="ORF">LY56_02780</name>
</gene>
<organism evidence="2 3">
    <name type="scientific">Roseinatronobacter thiooxidans</name>
    <dbReference type="NCBI Taxonomy" id="121821"/>
    <lineage>
        <taxon>Bacteria</taxon>
        <taxon>Pseudomonadati</taxon>
        <taxon>Pseudomonadota</taxon>
        <taxon>Alphaproteobacteria</taxon>
        <taxon>Rhodobacterales</taxon>
        <taxon>Paracoccaceae</taxon>
        <taxon>Roseinatronobacter</taxon>
    </lineage>
</organism>
<proteinExistence type="predicted"/>
<sequence>MIIYSREPKPEDVFTPRSASVNPKLYIPRPDLEEELSDGLSESQHLVIFGESGNGKSWLYKKVFKEKAVFYEVINLVLASTLGSLGAAFDDKLSRQEQLEQKEYELAKSGGFKPGGVGVDFDGTWRYVKGKKEPFERLLAYIRKTAGRQRAVVVFDNFEQISTNEDVCKQIANCVVLLDDPVYADYDIKIVIVGTPSGIDEILSRNGNIQTISTRLKEIPEVERMTPKEAKLLMRLGLEDILKLKVLGNSQVFYDRMLSITDRIALELQELGLRIAKEAIKKDRIIDQNTLNRAVSKWAKNSIRAYCSMVAGRMNSRETKTSRRNQCIYACGMLDRESFTYKDVEKKIRKLFPESTNGVTLNVSGELAKLSKGDNPLLKRLPTDDAYRLASPKVRMAIRTMLTVVDGKVSRTVVEV</sequence>
<evidence type="ECO:0000259" key="1">
    <source>
        <dbReference type="Pfam" id="PF13401"/>
    </source>
</evidence>
<evidence type="ECO:0000313" key="2">
    <source>
        <dbReference type="EMBL" id="PZX39401.1"/>
    </source>
</evidence>
<evidence type="ECO:0000313" key="3">
    <source>
        <dbReference type="Proteomes" id="UP000249364"/>
    </source>
</evidence>
<protein>
    <submittedName>
        <fullName evidence="2">AAA domain-containing protein</fullName>
    </submittedName>
</protein>
<dbReference type="STRING" id="121821.GCA_001870675_00464"/>
<dbReference type="AlphaFoldDB" id="A0A2W7PT36"/>
<dbReference type="RefSeq" id="WP_071469312.1">
    <property type="nucleotide sequence ID" value="NZ_MEHT01000011.1"/>
</dbReference>
<dbReference type="SUPFAM" id="SSF52540">
    <property type="entry name" value="P-loop containing nucleoside triphosphate hydrolases"/>
    <property type="match status" value="1"/>
</dbReference>
<dbReference type="Gene3D" id="3.40.50.300">
    <property type="entry name" value="P-loop containing nucleotide triphosphate hydrolases"/>
    <property type="match status" value="1"/>
</dbReference>
<dbReference type="EMBL" id="QKZQ01000014">
    <property type="protein sequence ID" value="PZX39401.1"/>
    <property type="molecule type" value="Genomic_DNA"/>
</dbReference>
<comment type="caution">
    <text evidence="2">The sequence shown here is derived from an EMBL/GenBank/DDBJ whole genome shotgun (WGS) entry which is preliminary data.</text>
</comment>
<dbReference type="InterPro" id="IPR027417">
    <property type="entry name" value="P-loop_NTPase"/>
</dbReference>
<reference evidence="2 3" key="1">
    <citation type="submission" date="2018-06" db="EMBL/GenBank/DDBJ databases">
        <title>Genomic Encyclopedia of Archaeal and Bacterial Type Strains, Phase II (KMG-II): from individual species to whole genera.</title>
        <authorList>
            <person name="Goeker M."/>
        </authorList>
    </citation>
    <scope>NUCLEOTIDE SEQUENCE [LARGE SCALE GENOMIC DNA]</scope>
    <source>
        <strain evidence="2 3">DSM 13087</strain>
    </source>
</reference>
<keyword evidence="3" id="KW-1185">Reference proteome</keyword>
<dbReference type="GO" id="GO:0016887">
    <property type="term" value="F:ATP hydrolysis activity"/>
    <property type="evidence" value="ECO:0007669"/>
    <property type="project" value="InterPro"/>
</dbReference>
<dbReference type="OrthoDB" id="8477364at2"/>
<dbReference type="Proteomes" id="UP000249364">
    <property type="component" value="Unassembled WGS sequence"/>
</dbReference>
<feature type="domain" description="ORC1/DEAH AAA+ ATPase" evidence="1">
    <location>
        <begin position="43"/>
        <end position="203"/>
    </location>
</feature>
<dbReference type="Pfam" id="PF13401">
    <property type="entry name" value="AAA_22"/>
    <property type="match status" value="1"/>
</dbReference>
<accession>A0A2W7PT36</accession>
<dbReference type="InterPro" id="IPR049945">
    <property type="entry name" value="AAA_22"/>
</dbReference>